<dbReference type="GO" id="GO:0004488">
    <property type="term" value="F:methylenetetrahydrofolate dehydrogenase (NADP+) activity"/>
    <property type="evidence" value="ECO:0007669"/>
    <property type="project" value="InterPro"/>
</dbReference>
<dbReference type="Proteomes" id="UP000679129">
    <property type="component" value="Chromosome"/>
</dbReference>
<dbReference type="Pfam" id="PF02882">
    <property type="entry name" value="THF_DHG_CYH_C"/>
    <property type="match status" value="1"/>
</dbReference>
<dbReference type="InterPro" id="IPR020631">
    <property type="entry name" value="THF_DH/CycHdrlase_NAD-bd_dom"/>
</dbReference>
<evidence type="ECO:0000313" key="2">
    <source>
        <dbReference type="EMBL" id="QWQ32776.1"/>
    </source>
</evidence>
<dbReference type="KEGG" id="mnd:KOY48_04470"/>
<dbReference type="EMBL" id="CP076460">
    <property type="protein sequence ID" value="QWQ32776.1"/>
    <property type="molecule type" value="Genomic_DNA"/>
</dbReference>
<sequence>MVGDVSEEVRQRNDVIITPKKGGVGPLTVSALFDNVITACLKIANQSKS</sequence>
<name>A0A8F1MD69_9BACT</name>
<reference evidence="2" key="1">
    <citation type="submission" date="2021-06" db="EMBL/GenBank/DDBJ databases">
        <title>An adapted protocol for Saccharibacteria cultivation: two new species join this phylum of Candidate Phyla Radiations.</title>
        <authorList>
            <person name="Ibrahim A."/>
            <person name="Maatouk M."/>
            <person name="Zgheib R."/>
            <person name="Haddad G."/>
            <person name="Bou Khalil J."/>
            <person name="Raoult D."/>
            <person name="Bittar F."/>
        </authorList>
    </citation>
    <scope>NUCLEOTIDE SEQUENCE</scope>
    <source>
        <strain evidence="2">IHU1</strain>
    </source>
</reference>
<feature type="domain" description="Tetrahydrofolate dehydrogenase/cyclohydrolase NAD(P)-binding" evidence="1">
    <location>
        <begin position="1"/>
        <end position="41"/>
    </location>
</feature>
<dbReference type="AlphaFoldDB" id="A0A8F1MD69"/>
<proteinExistence type="predicted"/>
<organism evidence="2 3">
    <name type="scientific">Candidatus Minimicrobia naudis</name>
    <dbReference type="NCBI Taxonomy" id="2841263"/>
    <lineage>
        <taxon>Bacteria</taxon>
        <taxon>Candidatus Saccharimonadota</taxon>
        <taxon>Candidatus Saccharimonadota incertae sedis</taxon>
        <taxon>Candidatus Minimicrobia</taxon>
    </lineage>
</organism>
<evidence type="ECO:0000313" key="3">
    <source>
        <dbReference type="Proteomes" id="UP000679129"/>
    </source>
</evidence>
<keyword evidence="3" id="KW-1185">Reference proteome</keyword>
<gene>
    <name evidence="2" type="ORF">KOY48_04470</name>
</gene>
<evidence type="ECO:0000259" key="1">
    <source>
        <dbReference type="Pfam" id="PF02882"/>
    </source>
</evidence>
<protein>
    <recommendedName>
        <fullName evidence="1">Tetrahydrofolate dehydrogenase/cyclohydrolase NAD(P)-binding domain-containing protein</fullName>
    </recommendedName>
</protein>
<accession>A0A8F1MD69</accession>